<dbReference type="RefSeq" id="WP_061993608.1">
    <property type="nucleotide sequence ID" value="NZ_DF968005.1"/>
</dbReference>
<dbReference type="AlphaFoldDB" id="A0A0K8MK79"/>
<accession>A0A0K8MK79</accession>
<protein>
    <submittedName>
        <fullName evidence="2">Uncharacterized protein</fullName>
    </submittedName>
</protein>
<evidence type="ECO:0000313" key="3">
    <source>
        <dbReference type="Proteomes" id="UP000253891"/>
    </source>
</evidence>
<name>A0A0K8MK79_9LACO</name>
<keyword evidence="1" id="KW-1133">Transmembrane helix</keyword>
<keyword evidence="3" id="KW-1185">Reference proteome</keyword>
<reference evidence="2 3" key="1">
    <citation type="journal article" date="2015" name="BMC Genomics">
        <title>Comparative genomics of Fructobacillus spp. and Leuconostoc spp. reveals niche-specific evolution of Fructobacillus spp.</title>
        <authorList>
            <person name="Endo A."/>
            <person name="Tanizawa Y."/>
            <person name="Tanaka N."/>
            <person name="Maeno S."/>
            <person name="Kumar H."/>
            <person name="Shiwa Y."/>
            <person name="Okada S."/>
            <person name="Yoshikawa H."/>
            <person name="Dicks L."/>
            <person name="Nakagawa J."/>
            <person name="Arita M."/>
        </authorList>
    </citation>
    <scope>NUCLEOTIDE SEQUENCE [LARGE SCALE GENOMIC DNA]</scope>
    <source>
        <strain evidence="2 3">JCM 12225</strain>
    </source>
</reference>
<evidence type="ECO:0000313" key="2">
    <source>
        <dbReference type="EMBL" id="GAP00290.1"/>
    </source>
</evidence>
<dbReference type="STRING" id="157463.GCA_001047075_01187"/>
<evidence type="ECO:0000256" key="1">
    <source>
        <dbReference type="SAM" id="Phobius"/>
    </source>
</evidence>
<keyword evidence="1" id="KW-0472">Membrane</keyword>
<keyword evidence="1" id="KW-0812">Transmembrane</keyword>
<sequence length="66" mass="7887">MKQKLSDNKKWLLAIFLVTFLVKETISLPHIIRVVLFIIQVVLLVVMIYAEQGQKRSRKKYNDYQH</sequence>
<gene>
    <name evidence="2" type="ORF">FFIC_283040</name>
</gene>
<feature type="transmembrane region" description="Helical" evidence="1">
    <location>
        <begin position="32"/>
        <end position="50"/>
    </location>
</feature>
<organism evidence="2 3">
    <name type="scientific">Fructobacillus ficulneus</name>
    <dbReference type="NCBI Taxonomy" id="157463"/>
    <lineage>
        <taxon>Bacteria</taxon>
        <taxon>Bacillati</taxon>
        <taxon>Bacillota</taxon>
        <taxon>Bacilli</taxon>
        <taxon>Lactobacillales</taxon>
        <taxon>Lactobacillaceae</taxon>
        <taxon>Fructobacillus</taxon>
    </lineage>
</organism>
<proteinExistence type="predicted"/>
<dbReference type="Proteomes" id="UP000253891">
    <property type="component" value="Unassembled WGS sequence"/>
</dbReference>
<dbReference type="EMBL" id="DF968005">
    <property type="protein sequence ID" value="GAP00290.1"/>
    <property type="molecule type" value="Genomic_DNA"/>
</dbReference>